<keyword evidence="1" id="KW-0175">Coiled coil</keyword>
<evidence type="ECO:0000256" key="2">
    <source>
        <dbReference type="SAM" id="MobiDB-lite"/>
    </source>
</evidence>
<accession>A0A0A1X2Z2</accession>
<keyword evidence="3" id="KW-0472">Membrane</keyword>
<dbReference type="AlphaFoldDB" id="A0A0A1X2Z2"/>
<feature type="compositionally biased region" description="Polar residues" evidence="2">
    <location>
        <begin position="169"/>
        <end position="189"/>
    </location>
</feature>
<feature type="region of interest" description="Disordered" evidence="2">
    <location>
        <begin position="161"/>
        <end position="228"/>
    </location>
</feature>
<feature type="compositionally biased region" description="Polar residues" evidence="2">
    <location>
        <begin position="203"/>
        <end position="220"/>
    </location>
</feature>
<feature type="transmembrane region" description="Helical" evidence="3">
    <location>
        <begin position="258"/>
        <end position="276"/>
    </location>
</feature>
<reference evidence="4" key="2">
    <citation type="journal article" date="2015" name="Gigascience">
        <title>Reconstructing a comprehensive transcriptome assembly of a white-pupal translocated strain of the pest fruit fly Bactrocera cucurbitae.</title>
        <authorList>
            <person name="Sim S.B."/>
            <person name="Calla B."/>
            <person name="Hall B."/>
            <person name="DeRego T."/>
            <person name="Geib S.M."/>
        </authorList>
    </citation>
    <scope>NUCLEOTIDE SEQUENCE</scope>
</reference>
<feature type="region of interest" description="Disordered" evidence="2">
    <location>
        <begin position="120"/>
        <end position="143"/>
    </location>
</feature>
<organism evidence="4">
    <name type="scientific">Zeugodacus cucurbitae</name>
    <name type="common">Melon fruit fly</name>
    <name type="synonym">Bactrocera cucurbitae</name>
    <dbReference type="NCBI Taxonomy" id="28588"/>
    <lineage>
        <taxon>Eukaryota</taxon>
        <taxon>Metazoa</taxon>
        <taxon>Ecdysozoa</taxon>
        <taxon>Arthropoda</taxon>
        <taxon>Hexapoda</taxon>
        <taxon>Insecta</taxon>
        <taxon>Pterygota</taxon>
        <taxon>Neoptera</taxon>
        <taxon>Endopterygota</taxon>
        <taxon>Diptera</taxon>
        <taxon>Brachycera</taxon>
        <taxon>Muscomorpha</taxon>
        <taxon>Tephritoidea</taxon>
        <taxon>Tephritidae</taxon>
        <taxon>Zeugodacus</taxon>
        <taxon>Zeugodacus</taxon>
    </lineage>
</organism>
<gene>
    <name evidence="4" type="primary">Spef2</name>
    <name evidence="4" type="ORF">g.7740</name>
</gene>
<keyword evidence="4" id="KW-0966">Cell projection</keyword>
<keyword evidence="3" id="KW-0812">Transmembrane</keyword>
<keyword evidence="3" id="KW-1133">Transmembrane helix</keyword>
<evidence type="ECO:0000313" key="4">
    <source>
        <dbReference type="EMBL" id="JAD05482.1"/>
    </source>
</evidence>
<feature type="region of interest" description="Disordered" evidence="2">
    <location>
        <begin position="340"/>
        <end position="359"/>
    </location>
</feature>
<evidence type="ECO:0000256" key="3">
    <source>
        <dbReference type="SAM" id="Phobius"/>
    </source>
</evidence>
<reference evidence="4" key="1">
    <citation type="submission" date="2014-11" db="EMBL/GenBank/DDBJ databases">
        <authorList>
            <person name="Geib S."/>
        </authorList>
    </citation>
    <scope>NUCLEOTIDE SEQUENCE</scope>
</reference>
<name>A0A0A1X2Z2_ZEUCU</name>
<keyword evidence="4" id="KW-0282">Flagellum</keyword>
<sequence>NISLNKKTMTGHIKFEVKNEKNNGNLVKPYNNAKHDILAQKRDNLSKDRVRFQNNIHTVIVPTHHSHSRTLPKTLPKNGVKHFNEIVAKSDPKHISKILTVNDTNNDFVIQIKNDTKHRRRSDIKNGVPIHSTLSKAESKTSLRSDHRILIKADSKSTLRSADSKNDLKSLSGTLPRHASNSTLKSNNLGKPLHKCDSKATLRSETISTTDIPSGSTAGSTHAKKSLESMTDEEIIEENLKELLENKNREERKANGRLIAVIVAFLVIFVGLYNMWLKKANGLAGILVPAIIMVSYGGWVVLLAKRDKQRQVLYEKHVEEVMERNKIELAEKARLLRKKKQEEAQRKEKEKKEKAAKLNRLGHRPSFREKLFGTRTPALQPSANLLTIAVTAAAPSQIVVESKKKRLERMDALVLPHPPIRTGSAP</sequence>
<protein>
    <submittedName>
        <fullName evidence="4">Sperm flagellar protein 2</fullName>
    </submittedName>
</protein>
<feature type="coiled-coil region" evidence="1">
    <location>
        <begin position="230"/>
        <end position="257"/>
    </location>
</feature>
<keyword evidence="4" id="KW-0969">Cilium</keyword>
<evidence type="ECO:0000256" key="1">
    <source>
        <dbReference type="SAM" id="Coils"/>
    </source>
</evidence>
<feature type="transmembrane region" description="Helical" evidence="3">
    <location>
        <begin position="282"/>
        <end position="304"/>
    </location>
</feature>
<dbReference type="EMBL" id="GBXI01008810">
    <property type="protein sequence ID" value="JAD05482.1"/>
    <property type="molecule type" value="Transcribed_RNA"/>
</dbReference>
<feature type="compositionally biased region" description="Basic and acidic residues" evidence="2">
    <location>
        <begin position="340"/>
        <end position="356"/>
    </location>
</feature>
<feature type="non-terminal residue" evidence="4">
    <location>
        <position position="1"/>
    </location>
</feature>
<proteinExistence type="predicted"/>